<dbReference type="InterPro" id="IPR000182">
    <property type="entry name" value="GNAT_dom"/>
</dbReference>
<name>A0A6M0RWS1_9CYAN</name>
<dbReference type="EMBL" id="QXHD01000004">
    <property type="protein sequence ID" value="NEZ60142.1"/>
    <property type="molecule type" value="Genomic_DNA"/>
</dbReference>
<dbReference type="Proteomes" id="UP000481033">
    <property type="component" value="Unassembled WGS sequence"/>
</dbReference>
<keyword evidence="1 4" id="KW-0808">Transferase</keyword>
<dbReference type="PANTHER" id="PTHR43800:SF1">
    <property type="entry name" value="PEPTIDYL-LYSINE N-ACETYLTRANSFERASE YJAB"/>
    <property type="match status" value="1"/>
</dbReference>
<dbReference type="Gene3D" id="3.40.630.30">
    <property type="match status" value="1"/>
</dbReference>
<protein>
    <submittedName>
        <fullName evidence="4">GNAT family N-acetyltransferase</fullName>
    </submittedName>
</protein>
<evidence type="ECO:0000256" key="1">
    <source>
        <dbReference type="ARBA" id="ARBA00022679"/>
    </source>
</evidence>
<accession>A0A6M0RWS1</accession>
<proteinExistence type="predicted"/>
<evidence type="ECO:0000313" key="4">
    <source>
        <dbReference type="EMBL" id="NEZ60142.1"/>
    </source>
</evidence>
<reference evidence="4 5" key="1">
    <citation type="journal article" date="2020" name="Microb. Ecol.">
        <title>Ecogenomics of the Marine Benthic Filamentous Cyanobacterium Adonisia.</title>
        <authorList>
            <person name="Walter J.M."/>
            <person name="Coutinho F.H."/>
            <person name="Leomil L."/>
            <person name="Hargreaves P.I."/>
            <person name="Campeao M.E."/>
            <person name="Vieira V.V."/>
            <person name="Silva B.S."/>
            <person name="Fistarol G.O."/>
            <person name="Salomon P.S."/>
            <person name="Sawabe T."/>
            <person name="Mino S."/>
            <person name="Hosokawa M."/>
            <person name="Miyashita H."/>
            <person name="Maruyama F."/>
            <person name="van Verk M.C."/>
            <person name="Dutilh B.E."/>
            <person name="Thompson C.C."/>
            <person name="Thompson F.L."/>
        </authorList>
    </citation>
    <scope>NUCLEOTIDE SEQUENCE [LARGE SCALE GENOMIC DNA]</scope>
    <source>
        <strain evidence="4 5">CCMR0081</strain>
    </source>
</reference>
<sequence>MDNGDIVNAVDYAVGYLIRPAQPSDVEHLPAIERAAAQRYVPYLGPLGLTPGILDDIVSVDFLNQALHQRHLWVAAMAKPQTTLVGFVVVDRLPTGYFVVELDVLPDSGRQGIGTALMKQVVEAARQQGFTTVTLTTFRHVPWTIPFYQRLGFEIVVPEDYTPDICAIVNHEEHHGFSRQVRVVMQCQIPSSLPPPQ</sequence>
<keyword evidence="5" id="KW-1185">Reference proteome</keyword>
<comment type="caution">
    <text evidence="4">The sequence shown here is derived from an EMBL/GenBank/DDBJ whole genome shotgun (WGS) entry which is preliminary data.</text>
</comment>
<evidence type="ECO:0000313" key="5">
    <source>
        <dbReference type="Proteomes" id="UP000481033"/>
    </source>
</evidence>
<dbReference type="GO" id="GO:0016747">
    <property type="term" value="F:acyltransferase activity, transferring groups other than amino-acyl groups"/>
    <property type="evidence" value="ECO:0007669"/>
    <property type="project" value="InterPro"/>
</dbReference>
<evidence type="ECO:0000259" key="3">
    <source>
        <dbReference type="PROSITE" id="PS51186"/>
    </source>
</evidence>
<gene>
    <name evidence="4" type="ORF">DXZ20_31755</name>
</gene>
<dbReference type="CDD" id="cd04301">
    <property type="entry name" value="NAT_SF"/>
    <property type="match status" value="1"/>
</dbReference>
<keyword evidence="2" id="KW-0012">Acyltransferase</keyword>
<dbReference type="SUPFAM" id="SSF55729">
    <property type="entry name" value="Acyl-CoA N-acyltransferases (Nat)"/>
    <property type="match status" value="1"/>
</dbReference>
<dbReference type="PROSITE" id="PS51186">
    <property type="entry name" value="GNAT"/>
    <property type="match status" value="1"/>
</dbReference>
<dbReference type="InterPro" id="IPR016181">
    <property type="entry name" value="Acyl_CoA_acyltransferase"/>
</dbReference>
<dbReference type="Pfam" id="PF00583">
    <property type="entry name" value="Acetyltransf_1"/>
    <property type="match status" value="1"/>
</dbReference>
<evidence type="ECO:0000256" key="2">
    <source>
        <dbReference type="ARBA" id="ARBA00023315"/>
    </source>
</evidence>
<feature type="domain" description="N-acetyltransferase" evidence="3">
    <location>
        <begin position="16"/>
        <end position="190"/>
    </location>
</feature>
<dbReference type="AlphaFoldDB" id="A0A6M0RWS1"/>
<organism evidence="4 5">
    <name type="scientific">Adonisia turfae CCMR0081</name>
    <dbReference type="NCBI Taxonomy" id="2292702"/>
    <lineage>
        <taxon>Bacteria</taxon>
        <taxon>Bacillati</taxon>
        <taxon>Cyanobacteriota</taxon>
        <taxon>Adonisia</taxon>
        <taxon>Adonisia turfae</taxon>
    </lineage>
</organism>
<dbReference type="PANTHER" id="PTHR43800">
    <property type="entry name" value="PEPTIDYL-LYSINE N-ACETYLTRANSFERASE YJAB"/>
    <property type="match status" value="1"/>
</dbReference>
<dbReference type="RefSeq" id="WP_163702809.1">
    <property type="nucleotide sequence ID" value="NZ_QXHD01000004.1"/>
</dbReference>